<proteinExistence type="predicted"/>
<dbReference type="AlphaFoldDB" id="A0A8J7UMK6"/>
<evidence type="ECO:0000313" key="2">
    <source>
        <dbReference type="Proteomes" id="UP000666240"/>
    </source>
</evidence>
<sequence>MPVYRLGSSELIHAPGVIAWAINGYAFKRDRTVLRRVIVDGWPGVSAAAAHQLLSGSVPHTVEGDTVVFTVEDASADQPARNEP</sequence>
<name>A0A8J7UMK6_9HYPH</name>
<accession>A0A8J7UMK6</accession>
<gene>
    <name evidence="1" type="ORF">J5Y06_17590</name>
</gene>
<dbReference type="RefSeq" id="WP_209336495.1">
    <property type="nucleotide sequence ID" value="NZ_JAGIYY010000007.1"/>
</dbReference>
<keyword evidence="2" id="KW-1185">Reference proteome</keyword>
<comment type="caution">
    <text evidence="1">The sequence shown here is derived from an EMBL/GenBank/DDBJ whole genome shotgun (WGS) entry which is preliminary data.</text>
</comment>
<evidence type="ECO:0000313" key="1">
    <source>
        <dbReference type="EMBL" id="MBP0440467.1"/>
    </source>
</evidence>
<reference evidence="1" key="1">
    <citation type="submission" date="2021-03" db="EMBL/GenBank/DDBJ databases">
        <title>Genome sequencing and assembly of Tianweitania sediminis.</title>
        <authorList>
            <person name="Chhetri G."/>
        </authorList>
    </citation>
    <scope>NUCLEOTIDE SEQUENCE</scope>
    <source>
        <strain evidence="1">Z8</strain>
    </source>
</reference>
<dbReference type="EMBL" id="JAGIYY010000007">
    <property type="protein sequence ID" value="MBP0440467.1"/>
    <property type="molecule type" value="Genomic_DNA"/>
</dbReference>
<protein>
    <submittedName>
        <fullName evidence="1">Uncharacterized protein</fullName>
    </submittedName>
</protein>
<dbReference type="Proteomes" id="UP000666240">
    <property type="component" value="Unassembled WGS sequence"/>
</dbReference>
<organism evidence="1 2">
    <name type="scientific">Tianweitania sediminis</name>
    <dbReference type="NCBI Taxonomy" id="1502156"/>
    <lineage>
        <taxon>Bacteria</taxon>
        <taxon>Pseudomonadati</taxon>
        <taxon>Pseudomonadota</taxon>
        <taxon>Alphaproteobacteria</taxon>
        <taxon>Hyphomicrobiales</taxon>
        <taxon>Phyllobacteriaceae</taxon>
        <taxon>Tianweitania</taxon>
    </lineage>
</organism>